<keyword evidence="2" id="KW-1185">Reference proteome</keyword>
<evidence type="ECO:0000313" key="1">
    <source>
        <dbReference type="EMBL" id="KAL0107239.1"/>
    </source>
</evidence>
<name>A0AAW2EXP0_9HYME</name>
<dbReference type="EMBL" id="JADYXP020000017">
    <property type="protein sequence ID" value="KAL0107239.1"/>
    <property type="molecule type" value="Genomic_DNA"/>
</dbReference>
<protein>
    <submittedName>
        <fullName evidence="1">Uncharacterized protein</fullName>
    </submittedName>
</protein>
<accession>A0AAW2EXP0</accession>
<dbReference type="AlphaFoldDB" id="A0AAW2EXP0"/>
<gene>
    <name evidence="1" type="ORF">PUN28_015643</name>
</gene>
<organism evidence="1 2">
    <name type="scientific">Cardiocondyla obscurior</name>
    <dbReference type="NCBI Taxonomy" id="286306"/>
    <lineage>
        <taxon>Eukaryota</taxon>
        <taxon>Metazoa</taxon>
        <taxon>Ecdysozoa</taxon>
        <taxon>Arthropoda</taxon>
        <taxon>Hexapoda</taxon>
        <taxon>Insecta</taxon>
        <taxon>Pterygota</taxon>
        <taxon>Neoptera</taxon>
        <taxon>Endopterygota</taxon>
        <taxon>Hymenoptera</taxon>
        <taxon>Apocrita</taxon>
        <taxon>Aculeata</taxon>
        <taxon>Formicoidea</taxon>
        <taxon>Formicidae</taxon>
        <taxon>Myrmicinae</taxon>
        <taxon>Cardiocondyla</taxon>
    </lineage>
</organism>
<proteinExistence type="predicted"/>
<evidence type="ECO:0000313" key="2">
    <source>
        <dbReference type="Proteomes" id="UP001430953"/>
    </source>
</evidence>
<comment type="caution">
    <text evidence="1">The sequence shown here is derived from an EMBL/GenBank/DDBJ whole genome shotgun (WGS) entry which is preliminary data.</text>
</comment>
<dbReference type="Proteomes" id="UP001430953">
    <property type="component" value="Unassembled WGS sequence"/>
</dbReference>
<sequence>MKNSIRASVNFCPYICVDNSSFRLHITRCQTVTWRLVAKSRSVIATWNSIWNRDLECLWHYYGRGLLPATRNSFLERPYRKAPGEIARLEFRRRDVSKRCAR</sequence>
<reference evidence="1 2" key="1">
    <citation type="submission" date="2023-03" db="EMBL/GenBank/DDBJ databases">
        <title>High recombination rates correlate with genetic variation in Cardiocondyla obscurior ants.</title>
        <authorList>
            <person name="Errbii M."/>
        </authorList>
    </citation>
    <scope>NUCLEOTIDE SEQUENCE [LARGE SCALE GENOMIC DNA]</scope>
    <source>
        <strain evidence="1">Alpha-2009</strain>
        <tissue evidence="1">Whole body</tissue>
    </source>
</reference>